<reference evidence="1" key="1">
    <citation type="submission" date="2020-02" db="EMBL/GenBank/DDBJ databases">
        <authorList>
            <person name="Palmer J.M."/>
        </authorList>
    </citation>
    <scope>NUCLEOTIDE SEQUENCE</scope>
    <source>
        <strain evidence="1">EPUS1.4</strain>
        <tissue evidence="1">Thallus</tissue>
    </source>
</reference>
<organism evidence="1 2">
    <name type="scientific">Endocarpon pusillum</name>
    <dbReference type="NCBI Taxonomy" id="364733"/>
    <lineage>
        <taxon>Eukaryota</taxon>
        <taxon>Fungi</taxon>
        <taxon>Dikarya</taxon>
        <taxon>Ascomycota</taxon>
        <taxon>Pezizomycotina</taxon>
        <taxon>Eurotiomycetes</taxon>
        <taxon>Chaetothyriomycetidae</taxon>
        <taxon>Verrucariales</taxon>
        <taxon>Verrucariaceae</taxon>
        <taxon>Endocarpon</taxon>
    </lineage>
</organism>
<evidence type="ECO:0000313" key="1">
    <source>
        <dbReference type="EMBL" id="KAF7510910.1"/>
    </source>
</evidence>
<comment type="caution">
    <text evidence="1">The sequence shown here is derived from an EMBL/GenBank/DDBJ whole genome shotgun (WGS) entry which is preliminary data.</text>
</comment>
<keyword evidence="2" id="KW-1185">Reference proteome</keyword>
<gene>
    <name evidence="1" type="ORF">GJ744_005740</name>
</gene>
<accession>A0A8H7E763</accession>
<evidence type="ECO:0000313" key="2">
    <source>
        <dbReference type="Proteomes" id="UP000606974"/>
    </source>
</evidence>
<name>A0A8H7E763_9EURO</name>
<sequence>MADVETSKLLDDLRTFISSDSCDLSFLDDHSAASQELGCPMSDVQQKDNVLRTPAEPLPQVPNSTNHKRKRSVRFDVPLDVPHTASSRSRTIPVVVYDAKGDKRGETAVDSREVHLIDHEGCRNNHSSQANLARARTTLTMLPGMIAIIRYACNCRSPQGICNHHSFIGGLALPDGTICGRCSIGAPLQEIKTNRKCPQHRKDEFRQQRGRLRGLLYNEESIEMNVPSVPDLIQDFPATDEQKNICERHLRCVMMGTPSFLGPVIKSWSSEQRIYYARQRAHLEKFPNTFSGERMKW</sequence>
<dbReference type="Proteomes" id="UP000606974">
    <property type="component" value="Unassembled WGS sequence"/>
</dbReference>
<dbReference type="EMBL" id="JAACFV010000025">
    <property type="protein sequence ID" value="KAF7510910.1"/>
    <property type="molecule type" value="Genomic_DNA"/>
</dbReference>
<protein>
    <submittedName>
        <fullName evidence="1">Uncharacterized protein</fullName>
    </submittedName>
</protein>
<dbReference type="AlphaFoldDB" id="A0A8H7E763"/>
<proteinExistence type="predicted"/>